<accession>A0AAN0XU71</accession>
<dbReference type="AlphaFoldDB" id="A0AAN0XU71"/>
<sequence>MKAQSIFLLVASAGLLPIALSYGLMPTQSLSFLFSIDAEPVNVRHIFRAVMGLYLALLSFWIIGALYEKVRLPALYSLTVFMLGLASGRLLSLIVDGTAHWLLVVYLILEVGFGVVGIAMIKKSENKV</sequence>
<evidence type="ECO:0000313" key="3">
    <source>
        <dbReference type="Proteomes" id="UP000092018"/>
    </source>
</evidence>
<feature type="transmembrane region" description="Helical" evidence="1">
    <location>
        <begin position="101"/>
        <end position="121"/>
    </location>
</feature>
<dbReference type="Proteomes" id="UP000092018">
    <property type="component" value="Chromosome 1"/>
</dbReference>
<reference evidence="2 3" key="1">
    <citation type="submission" date="2016-06" db="EMBL/GenBank/DDBJ databases">
        <title>Adaptive Radiation by Waves of Gene Transfer Leads to Fine-Scale Resource Partitioning in Marine Microbes.</title>
        <authorList>
            <person name="Hehemann J.-H."/>
            <person name="Arevalo P."/>
            <person name="Datta M.S."/>
            <person name="Yu X."/>
            <person name="Corzett C."/>
            <person name="Henschel A."/>
            <person name="Preheim S.P."/>
            <person name="Timberlake S."/>
            <person name="Alm E.J."/>
            <person name="Polz M.F."/>
        </authorList>
    </citation>
    <scope>NUCLEOTIDE SEQUENCE [LARGE SCALE GENOMIC DNA]</scope>
    <source>
        <strain evidence="2 3">FF50</strain>
    </source>
</reference>
<evidence type="ECO:0008006" key="4">
    <source>
        <dbReference type="Google" id="ProtNLM"/>
    </source>
</evidence>
<feature type="transmembrane region" description="Helical" evidence="1">
    <location>
        <begin position="45"/>
        <end position="67"/>
    </location>
</feature>
<dbReference type="Pfam" id="PF14248">
    <property type="entry name" value="DUF4345"/>
    <property type="match status" value="1"/>
</dbReference>
<gene>
    <name evidence="2" type="ORF">A6E01_05870</name>
</gene>
<evidence type="ECO:0000256" key="1">
    <source>
        <dbReference type="SAM" id="Phobius"/>
    </source>
</evidence>
<dbReference type="RefSeq" id="WP_017027554.1">
    <property type="nucleotide sequence ID" value="NZ_CP016177.1"/>
</dbReference>
<keyword evidence="1" id="KW-1133">Transmembrane helix</keyword>
<keyword evidence="1" id="KW-0472">Membrane</keyword>
<protein>
    <recommendedName>
        <fullName evidence="4">DUF4345 domain-containing protein</fullName>
    </recommendedName>
</protein>
<proteinExistence type="predicted"/>
<organism evidence="2 3">
    <name type="scientific">Vibrio breoganii</name>
    <dbReference type="NCBI Taxonomy" id="553239"/>
    <lineage>
        <taxon>Bacteria</taxon>
        <taxon>Pseudomonadati</taxon>
        <taxon>Pseudomonadota</taxon>
        <taxon>Gammaproteobacteria</taxon>
        <taxon>Vibrionales</taxon>
        <taxon>Vibrionaceae</taxon>
        <taxon>Vibrio</taxon>
    </lineage>
</organism>
<keyword evidence="1" id="KW-0812">Transmembrane</keyword>
<dbReference type="EMBL" id="CP016177">
    <property type="protein sequence ID" value="ANO32753.1"/>
    <property type="molecule type" value="Genomic_DNA"/>
</dbReference>
<evidence type="ECO:0000313" key="2">
    <source>
        <dbReference type="EMBL" id="ANO32753.1"/>
    </source>
</evidence>
<name>A0AAN0XU71_9VIBR</name>
<feature type="transmembrane region" description="Helical" evidence="1">
    <location>
        <begin position="74"/>
        <end position="95"/>
    </location>
</feature>
<dbReference type="KEGG" id="vbr:A6E01_05870"/>
<dbReference type="InterPro" id="IPR025597">
    <property type="entry name" value="DUF4345"/>
</dbReference>